<feature type="region of interest" description="Disordered" evidence="2">
    <location>
        <begin position="155"/>
        <end position="178"/>
    </location>
</feature>
<gene>
    <name evidence="6" type="ORF">ACFFRO_19640</name>
</gene>
<dbReference type="CDD" id="cd06583">
    <property type="entry name" value="PGRP"/>
    <property type="match status" value="1"/>
</dbReference>
<dbReference type="InterPro" id="IPR002502">
    <property type="entry name" value="Amidase_domain"/>
</dbReference>
<dbReference type="PANTHER" id="PTHR11022:SF41">
    <property type="entry name" value="PEPTIDOGLYCAN-RECOGNITION PROTEIN LC-RELATED"/>
    <property type="match status" value="1"/>
</dbReference>
<evidence type="ECO:0000256" key="3">
    <source>
        <dbReference type="SAM" id="SignalP"/>
    </source>
</evidence>
<evidence type="ECO:0000256" key="1">
    <source>
        <dbReference type="ARBA" id="ARBA00007553"/>
    </source>
</evidence>
<dbReference type="SMART" id="SM00701">
    <property type="entry name" value="PGRP"/>
    <property type="match status" value="1"/>
</dbReference>
<keyword evidence="3" id="KW-0732">Signal</keyword>
<dbReference type="SUPFAM" id="SSF55846">
    <property type="entry name" value="N-acetylmuramoyl-L-alanine amidase-like"/>
    <property type="match status" value="1"/>
</dbReference>
<evidence type="ECO:0000259" key="5">
    <source>
        <dbReference type="SMART" id="SM00701"/>
    </source>
</evidence>
<name>A0ABV5VHY8_9ACTN</name>
<dbReference type="RefSeq" id="WP_385859416.1">
    <property type="nucleotide sequence ID" value="NZ_JBHMAR010000026.1"/>
</dbReference>
<dbReference type="InterPro" id="IPR036505">
    <property type="entry name" value="Amidase/PGRP_sf"/>
</dbReference>
<evidence type="ECO:0000313" key="6">
    <source>
        <dbReference type="EMBL" id="MFB9737322.1"/>
    </source>
</evidence>
<dbReference type="Proteomes" id="UP001589703">
    <property type="component" value="Unassembled WGS sequence"/>
</dbReference>
<dbReference type="InterPro" id="IPR015510">
    <property type="entry name" value="PGRP"/>
</dbReference>
<accession>A0ABV5VHY8</accession>
<feature type="domain" description="Peptidoglycan recognition protein family" evidence="5">
    <location>
        <begin position="179"/>
        <end position="329"/>
    </location>
</feature>
<feature type="compositionally biased region" description="Low complexity" evidence="2">
    <location>
        <begin position="164"/>
        <end position="178"/>
    </location>
</feature>
<feature type="chain" id="PRO_5046987791" evidence="3">
    <location>
        <begin position="27"/>
        <end position="385"/>
    </location>
</feature>
<dbReference type="SMART" id="SM00644">
    <property type="entry name" value="Ami_2"/>
    <property type="match status" value="1"/>
</dbReference>
<dbReference type="InterPro" id="IPR006619">
    <property type="entry name" value="PGRP_domain_met/bac"/>
</dbReference>
<feature type="region of interest" description="Disordered" evidence="2">
    <location>
        <begin position="95"/>
        <end position="122"/>
    </location>
</feature>
<dbReference type="EMBL" id="JBHMAR010000026">
    <property type="protein sequence ID" value="MFB9737322.1"/>
    <property type="molecule type" value="Genomic_DNA"/>
</dbReference>
<comment type="caution">
    <text evidence="6">The sequence shown here is derived from an EMBL/GenBank/DDBJ whole genome shotgun (WGS) entry which is preliminary data.</text>
</comment>
<comment type="similarity">
    <text evidence="1">Belongs to the N-acetylmuramoyl-L-alanine amidase 2 family.</text>
</comment>
<evidence type="ECO:0000259" key="4">
    <source>
        <dbReference type="SMART" id="SM00644"/>
    </source>
</evidence>
<feature type="signal peptide" evidence="3">
    <location>
        <begin position="1"/>
        <end position="26"/>
    </location>
</feature>
<evidence type="ECO:0000313" key="7">
    <source>
        <dbReference type="Proteomes" id="UP001589703"/>
    </source>
</evidence>
<dbReference type="Pfam" id="PF01510">
    <property type="entry name" value="Amidase_2"/>
    <property type="match status" value="1"/>
</dbReference>
<organism evidence="6 7">
    <name type="scientific">Streptomyces thermocoprophilus</name>
    <dbReference type="NCBI Taxonomy" id="78356"/>
    <lineage>
        <taxon>Bacteria</taxon>
        <taxon>Bacillati</taxon>
        <taxon>Actinomycetota</taxon>
        <taxon>Actinomycetes</taxon>
        <taxon>Kitasatosporales</taxon>
        <taxon>Streptomycetaceae</taxon>
        <taxon>Streptomyces</taxon>
    </lineage>
</organism>
<feature type="domain" description="N-acetylmuramoyl-L-alanine amidase" evidence="4">
    <location>
        <begin position="194"/>
        <end position="356"/>
    </location>
</feature>
<keyword evidence="7" id="KW-1185">Reference proteome</keyword>
<sequence length="385" mass="40385">MGSAPRFAAAVLTGLLLAQGTFTASAHGRDADTTPPPPTPRSEVHTLRFLPGGTDVFHADTETFSMLGVTWDDPNAPLPGTLEVRTRSVDTGEWSEWTPLDADDSAGDAEARRGGTDPLWVGASDGAEVRSIDGDDIVHGLPEGLRLDLIDPGRATTARPLPAPQASSGTSPAAGAPKPAIVTRAGWGADESISPASPVYTASGAIKAAVVHHTVDSNNYTCAQAPSVIRSIHAYHVRQLGWRDIGYNFLVDKCGTIYEGRKGGVDRAVLGAHAYGFNSQTTGIAVLGTYTSTTPPEAVLNSVAAVAAWKLGKYGIDPTGTTTLTAGADGGNYFHKNWKLGAKLTFPTIHGHRDGYNTQCPGDKLYDKLPTIRTKAATLTAKNHL</sequence>
<proteinExistence type="inferred from homology"/>
<evidence type="ECO:0000256" key="2">
    <source>
        <dbReference type="SAM" id="MobiDB-lite"/>
    </source>
</evidence>
<dbReference type="PANTHER" id="PTHR11022">
    <property type="entry name" value="PEPTIDOGLYCAN RECOGNITION PROTEIN"/>
    <property type="match status" value="1"/>
</dbReference>
<reference evidence="6 7" key="1">
    <citation type="submission" date="2024-09" db="EMBL/GenBank/DDBJ databases">
        <authorList>
            <person name="Sun Q."/>
            <person name="Mori K."/>
        </authorList>
    </citation>
    <scope>NUCLEOTIDE SEQUENCE [LARGE SCALE GENOMIC DNA]</scope>
    <source>
        <strain evidence="6 7">JCM 10918</strain>
    </source>
</reference>
<dbReference type="Gene3D" id="3.40.80.10">
    <property type="entry name" value="Peptidoglycan recognition protein-like"/>
    <property type="match status" value="1"/>
</dbReference>
<protein>
    <submittedName>
        <fullName evidence="6">Peptidoglycan recognition protein</fullName>
    </submittedName>
</protein>